<evidence type="ECO:0000313" key="4">
    <source>
        <dbReference type="Proteomes" id="UP000316628"/>
    </source>
</evidence>
<proteinExistence type="predicted"/>
<dbReference type="OrthoDB" id="9935527at2"/>
<keyword evidence="2" id="KW-0812">Transmembrane</keyword>
<evidence type="ECO:0000256" key="2">
    <source>
        <dbReference type="SAM" id="Phobius"/>
    </source>
</evidence>
<sequence length="141" mass="14358">MHASQDHARGHVPHGRPRRPHEDGPDLSTAPPWVKALVWVGVLTALLGLTVIGLAVVCDSAPAPDLAAASVDGFPGRDPFPGAPIPARDGLDGATGGRAAQPGDTGFGIGLLFAGFTLAAAAAFAHTRRERHQVTGSAARP</sequence>
<keyword evidence="4" id="KW-1185">Reference proteome</keyword>
<dbReference type="AlphaFoldDB" id="A0A543JM03"/>
<evidence type="ECO:0000256" key="1">
    <source>
        <dbReference type="SAM" id="MobiDB-lite"/>
    </source>
</evidence>
<name>A0A543JM03_9PSEU</name>
<organism evidence="3 4">
    <name type="scientific">Saccharothrix saharensis</name>
    <dbReference type="NCBI Taxonomy" id="571190"/>
    <lineage>
        <taxon>Bacteria</taxon>
        <taxon>Bacillati</taxon>
        <taxon>Actinomycetota</taxon>
        <taxon>Actinomycetes</taxon>
        <taxon>Pseudonocardiales</taxon>
        <taxon>Pseudonocardiaceae</taxon>
        <taxon>Saccharothrix</taxon>
    </lineage>
</organism>
<keyword evidence="2" id="KW-0472">Membrane</keyword>
<feature type="region of interest" description="Disordered" evidence="1">
    <location>
        <begin position="1"/>
        <end position="27"/>
    </location>
</feature>
<dbReference type="RefSeq" id="WP_141981918.1">
    <property type="nucleotide sequence ID" value="NZ_VFPP01000001.1"/>
</dbReference>
<evidence type="ECO:0000313" key="3">
    <source>
        <dbReference type="EMBL" id="TQM83861.1"/>
    </source>
</evidence>
<feature type="transmembrane region" description="Helical" evidence="2">
    <location>
        <begin position="107"/>
        <end position="125"/>
    </location>
</feature>
<accession>A0A543JM03</accession>
<comment type="caution">
    <text evidence="3">The sequence shown here is derived from an EMBL/GenBank/DDBJ whole genome shotgun (WGS) entry which is preliminary data.</text>
</comment>
<reference evidence="3 4" key="1">
    <citation type="submission" date="2019-06" db="EMBL/GenBank/DDBJ databases">
        <title>Sequencing the genomes of 1000 actinobacteria strains.</title>
        <authorList>
            <person name="Klenk H.-P."/>
        </authorList>
    </citation>
    <scope>NUCLEOTIDE SEQUENCE [LARGE SCALE GENOMIC DNA]</scope>
    <source>
        <strain evidence="3 4">DSM 45456</strain>
    </source>
</reference>
<dbReference type="EMBL" id="VFPP01000001">
    <property type="protein sequence ID" value="TQM83861.1"/>
    <property type="molecule type" value="Genomic_DNA"/>
</dbReference>
<keyword evidence="2" id="KW-1133">Transmembrane helix</keyword>
<dbReference type="Proteomes" id="UP000316628">
    <property type="component" value="Unassembled WGS sequence"/>
</dbReference>
<feature type="region of interest" description="Disordered" evidence="1">
    <location>
        <begin position="77"/>
        <end position="99"/>
    </location>
</feature>
<feature type="compositionally biased region" description="Basic residues" evidence="1">
    <location>
        <begin position="10"/>
        <end position="19"/>
    </location>
</feature>
<feature type="transmembrane region" description="Helical" evidence="2">
    <location>
        <begin position="36"/>
        <end position="57"/>
    </location>
</feature>
<gene>
    <name evidence="3" type="ORF">FHX81_6292</name>
</gene>
<protein>
    <submittedName>
        <fullName evidence="3">Uncharacterized protein</fullName>
    </submittedName>
</protein>